<keyword evidence="5" id="KW-1185">Reference proteome</keyword>
<dbReference type="InterPro" id="IPR052743">
    <property type="entry name" value="Glutaminase_GtaA"/>
</dbReference>
<protein>
    <recommendedName>
        <fullName evidence="6">DUF1793-domain-containing protein</fullName>
    </recommendedName>
</protein>
<dbReference type="HOGENOM" id="CLU_008020_3_0_1"/>
<dbReference type="PANTHER" id="PTHR31987:SF14">
    <property type="entry name" value="PUTATIVE (AFU_ORTHOLOGUE AFUA_6G09910)-RELATED"/>
    <property type="match status" value="1"/>
</dbReference>
<evidence type="ECO:0000313" key="5">
    <source>
        <dbReference type="Proteomes" id="UP000015241"/>
    </source>
</evidence>
<sequence length="653" mass="72909">MFPRFIISLLLLLGGFRFSVYGAQTFWPAAIPLAVRTPYLNAWMYTQPSYAASTNNWPSFWNTNNLGWICYIRVDKQTYTLWGNNNLPSSVGIKQGNLIETELTITRTIQVIQAGLEMNVTVTFLSPIDPSDLLRQSLPFSYIAVEFESTDGRSHDIQLYADISGEWASGNRSLEMEWSTPTQIDGILYHQLQVTQSVPFEEYRQQATDGSAYHAMALVEGISWQTCADVVCRTEFATNGTLDSSKNNMTSRGITVDFPVFPIAVDLGNVTTSAAPIVWAVGYVRDPSISYALGGQTEQLRPYYTTQYGTITDALSFFILDFNNSLSKAEALDAQVREEATKVSPDGKLFDMLSLATRQVFSSLEITAPRQPGDEIRIFMKDMGMSGRVTPVETLYAALPMFLYYNATLLKPLLLPLLEQQNDAVQFPFASKDLGTAFPTVSGPSLISEQAIEQTANMLIITLAHAQYANDTSLVNTYYELLKGWAGYLESKGQFPSKQMSIDDGITSNNSTNLALKAIFAIQAMADLSYLLGKSSDFHQFSGIASRYIDVWQTLALSSGSNPIVLPAFGDVLNEWVLPYNLYPQTLFGFDLLNQSIYDKLNASYATQLVNSKRWYFFKYHDSNTPQVILTDFPSRAFTNHLATLERVHGLHF</sequence>
<evidence type="ECO:0000259" key="2">
    <source>
        <dbReference type="Pfam" id="PF16335"/>
    </source>
</evidence>
<dbReference type="STRING" id="743788.S8DRC9"/>
<dbReference type="OrthoDB" id="3918848at2759"/>
<reference evidence="4 5" key="1">
    <citation type="journal article" date="2012" name="Science">
        <title>The Paleozoic origin of enzymatic lignin decomposition reconstructed from 31 fungal genomes.</title>
        <authorList>
            <person name="Floudas D."/>
            <person name="Binder M."/>
            <person name="Riley R."/>
            <person name="Barry K."/>
            <person name="Blanchette R.A."/>
            <person name="Henrissat B."/>
            <person name="Martinez A.T."/>
            <person name="Otillar R."/>
            <person name="Spatafora J.W."/>
            <person name="Yadav J.S."/>
            <person name="Aerts A."/>
            <person name="Benoit I."/>
            <person name="Boyd A."/>
            <person name="Carlson A."/>
            <person name="Copeland A."/>
            <person name="Coutinho P.M."/>
            <person name="de Vries R.P."/>
            <person name="Ferreira P."/>
            <person name="Findley K."/>
            <person name="Foster B."/>
            <person name="Gaskell J."/>
            <person name="Glotzer D."/>
            <person name="Gorecki P."/>
            <person name="Heitman J."/>
            <person name="Hesse C."/>
            <person name="Hori C."/>
            <person name="Igarashi K."/>
            <person name="Jurgens J.A."/>
            <person name="Kallen N."/>
            <person name="Kersten P."/>
            <person name="Kohler A."/>
            <person name="Kuees U."/>
            <person name="Kumar T.K.A."/>
            <person name="Kuo A."/>
            <person name="LaButti K."/>
            <person name="Larrondo L.F."/>
            <person name="Lindquist E."/>
            <person name="Ling A."/>
            <person name="Lombard V."/>
            <person name="Lucas S."/>
            <person name="Lundell T."/>
            <person name="Martin R."/>
            <person name="McLaughlin D.J."/>
            <person name="Morgenstern I."/>
            <person name="Morin E."/>
            <person name="Murat C."/>
            <person name="Nagy L.G."/>
            <person name="Nolan M."/>
            <person name="Ohm R.A."/>
            <person name="Patyshakuliyeva A."/>
            <person name="Rokas A."/>
            <person name="Ruiz-Duenas F.J."/>
            <person name="Sabat G."/>
            <person name="Salamov A."/>
            <person name="Samejima M."/>
            <person name="Schmutz J."/>
            <person name="Slot J.C."/>
            <person name="St John F."/>
            <person name="Stenlid J."/>
            <person name="Sun H."/>
            <person name="Sun S."/>
            <person name="Syed K."/>
            <person name="Tsang A."/>
            <person name="Wiebenga A."/>
            <person name="Young D."/>
            <person name="Pisabarro A."/>
            <person name="Eastwood D.C."/>
            <person name="Martin F."/>
            <person name="Cullen D."/>
            <person name="Grigoriev I.V."/>
            <person name="Hibbett D.S."/>
        </authorList>
    </citation>
    <scope>NUCLEOTIDE SEQUENCE</scope>
    <source>
        <strain evidence="5">FP-58527</strain>
    </source>
</reference>
<dbReference type="InterPro" id="IPR008928">
    <property type="entry name" value="6-hairpin_glycosidase_sf"/>
</dbReference>
<evidence type="ECO:0000259" key="3">
    <source>
        <dbReference type="Pfam" id="PF17168"/>
    </source>
</evidence>
<keyword evidence="1" id="KW-0732">Signal</keyword>
<dbReference type="Pfam" id="PF16335">
    <property type="entry name" value="GtaA_6_Hairpin"/>
    <property type="match status" value="1"/>
</dbReference>
<dbReference type="InterPro" id="IPR033433">
    <property type="entry name" value="GtaA_N"/>
</dbReference>
<evidence type="ECO:0000313" key="4">
    <source>
        <dbReference type="EMBL" id="EPS95242.1"/>
    </source>
</evidence>
<evidence type="ECO:0000256" key="1">
    <source>
        <dbReference type="SAM" id="SignalP"/>
    </source>
</evidence>
<dbReference type="InterPro" id="IPR032514">
    <property type="entry name" value="GtaA_central"/>
</dbReference>
<dbReference type="Pfam" id="PF17168">
    <property type="entry name" value="DUF5127"/>
    <property type="match status" value="1"/>
</dbReference>
<proteinExistence type="predicted"/>
<evidence type="ECO:0008006" key="6">
    <source>
        <dbReference type="Google" id="ProtNLM"/>
    </source>
</evidence>
<feature type="signal peptide" evidence="1">
    <location>
        <begin position="1"/>
        <end position="22"/>
    </location>
</feature>
<dbReference type="EMBL" id="KE504212">
    <property type="protein sequence ID" value="EPS95242.1"/>
    <property type="molecule type" value="Genomic_DNA"/>
</dbReference>
<dbReference type="Proteomes" id="UP000015241">
    <property type="component" value="Unassembled WGS sequence"/>
</dbReference>
<accession>S8DRC9</accession>
<feature type="chain" id="PRO_5004549826" description="DUF1793-domain-containing protein" evidence="1">
    <location>
        <begin position="23"/>
        <end position="653"/>
    </location>
</feature>
<dbReference type="SUPFAM" id="SSF48208">
    <property type="entry name" value="Six-hairpin glycosidases"/>
    <property type="match status" value="1"/>
</dbReference>
<name>S8DRC9_FOMSC</name>
<feature type="domain" description="Glutaminase A N-terminal" evidence="3">
    <location>
        <begin position="106"/>
        <end position="338"/>
    </location>
</feature>
<organism evidence="4 5">
    <name type="scientific">Fomitopsis schrenkii</name>
    <name type="common">Brown rot fungus</name>
    <dbReference type="NCBI Taxonomy" id="2126942"/>
    <lineage>
        <taxon>Eukaryota</taxon>
        <taxon>Fungi</taxon>
        <taxon>Dikarya</taxon>
        <taxon>Basidiomycota</taxon>
        <taxon>Agaricomycotina</taxon>
        <taxon>Agaricomycetes</taxon>
        <taxon>Polyporales</taxon>
        <taxon>Fomitopsis</taxon>
    </lineage>
</organism>
<dbReference type="GO" id="GO:0005975">
    <property type="term" value="P:carbohydrate metabolic process"/>
    <property type="evidence" value="ECO:0007669"/>
    <property type="project" value="InterPro"/>
</dbReference>
<gene>
    <name evidence="4" type="ORF">FOMPIDRAFT_1054402</name>
</gene>
<dbReference type="PANTHER" id="PTHR31987">
    <property type="entry name" value="GLUTAMINASE A-RELATED"/>
    <property type="match status" value="1"/>
</dbReference>
<dbReference type="InParanoid" id="S8DRC9"/>
<dbReference type="AlphaFoldDB" id="S8DRC9"/>
<feature type="domain" description="Glutaminase A central" evidence="2">
    <location>
        <begin position="350"/>
        <end position="608"/>
    </location>
</feature>